<dbReference type="SUPFAM" id="SSF50475">
    <property type="entry name" value="FMN-binding split barrel"/>
    <property type="match status" value="1"/>
</dbReference>
<comment type="caution">
    <text evidence="2">The sequence shown here is derived from an EMBL/GenBank/DDBJ whole genome shotgun (WGS) entry which is preliminary data.</text>
</comment>
<dbReference type="RefSeq" id="WP_189633287.1">
    <property type="nucleotide sequence ID" value="NZ_BMYQ01000003.1"/>
</dbReference>
<name>A0A918IR53_9RHOB</name>
<evidence type="ECO:0000313" key="3">
    <source>
        <dbReference type="Proteomes" id="UP000628984"/>
    </source>
</evidence>
<proteinExistence type="predicted"/>
<dbReference type="EMBL" id="BMYQ01000003">
    <property type="protein sequence ID" value="GGW27907.1"/>
    <property type="molecule type" value="Genomic_DNA"/>
</dbReference>
<dbReference type="Pfam" id="PF13883">
    <property type="entry name" value="CREG_beta-barrel"/>
    <property type="match status" value="1"/>
</dbReference>
<dbReference type="Gene3D" id="2.30.110.10">
    <property type="entry name" value="Electron Transport, Fmn-binding Protein, Chain A"/>
    <property type="match status" value="1"/>
</dbReference>
<feature type="domain" description="CREG-like beta-barrel" evidence="1">
    <location>
        <begin position="52"/>
        <end position="159"/>
    </location>
</feature>
<organism evidence="2 3">
    <name type="scientific">Gemmobacter lanyuensis</name>
    <dbReference type="NCBI Taxonomy" id="1054497"/>
    <lineage>
        <taxon>Bacteria</taxon>
        <taxon>Pseudomonadati</taxon>
        <taxon>Pseudomonadota</taxon>
        <taxon>Alphaproteobacteria</taxon>
        <taxon>Rhodobacterales</taxon>
        <taxon>Paracoccaceae</taxon>
        <taxon>Gemmobacter</taxon>
    </lineage>
</organism>
<gene>
    <name evidence="2" type="ORF">GCM10011452_15620</name>
</gene>
<reference evidence="2" key="2">
    <citation type="submission" date="2020-09" db="EMBL/GenBank/DDBJ databases">
        <authorList>
            <person name="Sun Q."/>
            <person name="Kim S."/>
        </authorList>
    </citation>
    <scope>NUCLEOTIDE SEQUENCE</scope>
    <source>
        <strain evidence="2">KCTC 23714</strain>
    </source>
</reference>
<dbReference type="AlphaFoldDB" id="A0A918IR53"/>
<evidence type="ECO:0000313" key="2">
    <source>
        <dbReference type="EMBL" id="GGW27907.1"/>
    </source>
</evidence>
<protein>
    <submittedName>
        <fullName evidence="2">Pyridoxamine 5'-phosphate oxidase</fullName>
    </submittedName>
</protein>
<dbReference type="Proteomes" id="UP000628984">
    <property type="component" value="Unassembled WGS sequence"/>
</dbReference>
<dbReference type="InterPro" id="IPR055343">
    <property type="entry name" value="CREG_beta-barrel"/>
</dbReference>
<evidence type="ECO:0000259" key="1">
    <source>
        <dbReference type="Pfam" id="PF13883"/>
    </source>
</evidence>
<dbReference type="InterPro" id="IPR012349">
    <property type="entry name" value="Split_barrel_FMN-bd"/>
</dbReference>
<sequence length="164" mass="17435">MPDKRPDPVQPADAEARALTQGLLQNARHAALAYTDPATGTAGISRIAFGLGPDGMPVTLVSALSAHHAALVAHPAAAVMVGEPGDKGDPLTHPRLMLRVTAEFVDRTDPVHAALRDHWLTHHPKAKLYIDFADFTFARLRPVSALLNGGFGRAHHLSPADLAM</sequence>
<accession>A0A918IR53</accession>
<keyword evidence="3" id="KW-1185">Reference proteome</keyword>
<reference evidence="2" key="1">
    <citation type="journal article" date="2014" name="Int. J. Syst. Evol. Microbiol.">
        <title>Complete genome sequence of Corynebacterium casei LMG S-19264T (=DSM 44701T), isolated from a smear-ripened cheese.</title>
        <authorList>
            <consortium name="US DOE Joint Genome Institute (JGI-PGF)"/>
            <person name="Walter F."/>
            <person name="Albersmeier A."/>
            <person name="Kalinowski J."/>
            <person name="Ruckert C."/>
        </authorList>
    </citation>
    <scope>NUCLEOTIDE SEQUENCE</scope>
    <source>
        <strain evidence="2">KCTC 23714</strain>
    </source>
</reference>